<gene>
    <name evidence="2" type="ORF">TNO010_150022</name>
</gene>
<evidence type="ECO:0000256" key="1">
    <source>
        <dbReference type="SAM" id="SignalP"/>
    </source>
</evidence>
<dbReference type="SUPFAM" id="SSF56925">
    <property type="entry name" value="OMPA-like"/>
    <property type="match status" value="1"/>
</dbReference>
<dbReference type="RefSeq" id="WP_058883966.1">
    <property type="nucleotide sequence ID" value="NZ_JAFMUG010000003.1"/>
</dbReference>
<reference evidence="2 3" key="1">
    <citation type="submission" date="2017-11" db="EMBL/GenBank/DDBJ databases">
        <authorList>
            <person name="Duchaud E."/>
        </authorList>
    </citation>
    <scope>NUCLEOTIDE SEQUENCE [LARGE SCALE GENOMIC DNA]</scope>
    <source>
        <strain evidence="2 3">TNO010</strain>
    </source>
</reference>
<evidence type="ECO:0000313" key="2">
    <source>
        <dbReference type="EMBL" id="SOU88074.1"/>
    </source>
</evidence>
<sequence>MIYKIILATLLCFSINLCSQNLNDSWQVGIGMGITHFNESNAAFIGDTNMFQVPVLNLTAPISERLSVNGAMSVNTIDNVGFMENSVKYFSMDASLRYNFNAIFDKFSPYIFTGGSIVDSELKATPTLNIGAGGIYWFTDRIGLNPQLYYKHSFDGYQSMRSHIQTTLSVVFNLNWNANNRNRNGSQSRPDCYHNKY</sequence>
<dbReference type="InterPro" id="IPR011250">
    <property type="entry name" value="OMP/PagP_B-barrel"/>
</dbReference>
<dbReference type="EMBL" id="OENE01000007">
    <property type="protein sequence ID" value="SOU88074.1"/>
    <property type="molecule type" value="Genomic_DNA"/>
</dbReference>
<dbReference type="Proteomes" id="UP000490060">
    <property type="component" value="Unassembled WGS sequence"/>
</dbReference>
<protein>
    <recommendedName>
        <fullName evidence="4">Outer membrane protein beta-barrel domain-containing protein</fullName>
    </recommendedName>
</protein>
<name>A0A2I2M828_9FLAO</name>
<proteinExistence type="predicted"/>
<accession>A0A2I2M828</accession>
<feature type="signal peptide" evidence="1">
    <location>
        <begin position="1"/>
        <end position="19"/>
    </location>
</feature>
<dbReference type="Gene3D" id="2.40.160.20">
    <property type="match status" value="1"/>
</dbReference>
<dbReference type="AlphaFoldDB" id="A0A2I2M828"/>
<organism evidence="2 3">
    <name type="scientific">Tenacibaculum finnmarkense genomovar ulcerans</name>
    <dbReference type="NCBI Taxonomy" id="2781388"/>
    <lineage>
        <taxon>Bacteria</taxon>
        <taxon>Pseudomonadati</taxon>
        <taxon>Bacteroidota</taxon>
        <taxon>Flavobacteriia</taxon>
        <taxon>Flavobacteriales</taxon>
        <taxon>Flavobacteriaceae</taxon>
        <taxon>Tenacibaculum</taxon>
        <taxon>Tenacibaculum finnmarkense</taxon>
    </lineage>
</organism>
<evidence type="ECO:0000313" key="3">
    <source>
        <dbReference type="Proteomes" id="UP000490060"/>
    </source>
</evidence>
<evidence type="ECO:0008006" key="4">
    <source>
        <dbReference type="Google" id="ProtNLM"/>
    </source>
</evidence>
<keyword evidence="1" id="KW-0732">Signal</keyword>
<feature type="chain" id="PRO_5014119883" description="Outer membrane protein beta-barrel domain-containing protein" evidence="1">
    <location>
        <begin position="20"/>
        <end position="197"/>
    </location>
</feature>